<dbReference type="AlphaFoldDB" id="A0A0B1PDJ9"/>
<dbReference type="InterPro" id="IPR052786">
    <property type="entry name" value="Spore_wall_assembly"/>
</dbReference>
<protein>
    <submittedName>
        <fullName evidence="2">Uncharacterized protein</fullName>
    </submittedName>
</protein>
<reference evidence="2 3" key="1">
    <citation type="journal article" date="2014" name="BMC Genomics">
        <title>Adaptive genomic structural variation in the grape powdery mildew pathogen, Erysiphe necator.</title>
        <authorList>
            <person name="Jones L."/>
            <person name="Riaz S."/>
            <person name="Morales-Cruz A."/>
            <person name="Amrine K.C."/>
            <person name="McGuire B."/>
            <person name="Gubler W.D."/>
            <person name="Walker M.A."/>
            <person name="Cantu D."/>
        </authorList>
    </citation>
    <scope>NUCLEOTIDE SEQUENCE [LARGE SCALE GENOMIC DNA]</scope>
    <source>
        <strain evidence="3">c</strain>
    </source>
</reference>
<keyword evidence="1" id="KW-0472">Membrane</keyword>
<evidence type="ECO:0000313" key="2">
    <source>
        <dbReference type="EMBL" id="KHJ35036.1"/>
    </source>
</evidence>
<dbReference type="OMA" id="MENRTDR"/>
<keyword evidence="3" id="KW-1185">Reference proteome</keyword>
<dbReference type="GO" id="GO:0005811">
    <property type="term" value="C:lipid droplet"/>
    <property type="evidence" value="ECO:0007669"/>
    <property type="project" value="TreeGrafter"/>
</dbReference>
<feature type="transmembrane region" description="Helical" evidence="1">
    <location>
        <begin position="109"/>
        <end position="130"/>
    </location>
</feature>
<sequence length="211" mass="24058">MENRTDRDLSEYDQIRYAIRSGIFKFPIKAFLSTFVLILNESSFLITLIYRSFLQNSLAQTFDAVLAANKQTHLLSGRRELKVGYFNDPVTKLGALIRLPIGVLSSETLAGYLSFLPLALIPIFGVYIFIGVQAQARGCIVHNRYFQLKNWNRSEVNEWIYQKAAQYIMFGLVASALEMVPFVSIFFTFTNTVGAALWAVDIEHQQLKIKK</sequence>
<keyword evidence="1" id="KW-1133">Transmembrane helix</keyword>
<proteinExistence type="predicted"/>
<name>A0A0B1PDJ9_UNCNE</name>
<feature type="transmembrane region" description="Helical" evidence="1">
    <location>
        <begin position="167"/>
        <end position="189"/>
    </location>
</feature>
<dbReference type="Proteomes" id="UP000030854">
    <property type="component" value="Unassembled WGS sequence"/>
</dbReference>
<dbReference type="GO" id="GO:0005619">
    <property type="term" value="C:ascospore wall"/>
    <property type="evidence" value="ECO:0007669"/>
    <property type="project" value="TreeGrafter"/>
</dbReference>
<evidence type="ECO:0000313" key="3">
    <source>
        <dbReference type="Proteomes" id="UP000030854"/>
    </source>
</evidence>
<organism evidence="2 3">
    <name type="scientific">Uncinula necator</name>
    <name type="common">Grape powdery mildew</name>
    <dbReference type="NCBI Taxonomy" id="52586"/>
    <lineage>
        <taxon>Eukaryota</taxon>
        <taxon>Fungi</taxon>
        <taxon>Dikarya</taxon>
        <taxon>Ascomycota</taxon>
        <taxon>Pezizomycotina</taxon>
        <taxon>Leotiomycetes</taxon>
        <taxon>Erysiphales</taxon>
        <taxon>Erysiphaceae</taxon>
        <taxon>Erysiphe</taxon>
    </lineage>
</organism>
<dbReference type="STRING" id="52586.A0A0B1PDJ9"/>
<accession>A0A0B1PDJ9</accession>
<dbReference type="PANTHER" id="PTHR34292:SF2">
    <property type="entry name" value="OUTER SPORE WALL PROTEIN LDS1"/>
    <property type="match status" value="1"/>
</dbReference>
<dbReference type="EMBL" id="JNVN01000564">
    <property type="protein sequence ID" value="KHJ35036.1"/>
    <property type="molecule type" value="Genomic_DNA"/>
</dbReference>
<dbReference type="PANTHER" id="PTHR34292">
    <property type="entry name" value="OUTER SPORE WALL PROTEIN LDS1"/>
    <property type="match status" value="1"/>
</dbReference>
<comment type="caution">
    <text evidence="2">The sequence shown here is derived from an EMBL/GenBank/DDBJ whole genome shotgun (WGS) entry which is preliminary data.</text>
</comment>
<dbReference type="HOGENOM" id="CLU_062645_0_1_1"/>
<feature type="transmembrane region" description="Helical" evidence="1">
    <location>
        <begin position="30"/>
        <end position="50"/>
    </location>
</feature>
<keyword evidence="1" id="KW-0812">Transmembrane</keyword>
<evidence type="ECO:0000256" key="1">
    <source>
        <dbReference type="SAM" id="Phobius"/>
    </source>
</evidence>
<gene>
    <name evidence="2" type="ORF">EV44_g5465</name>
</gene>
<dbReference type="GO" id="GO:0005628">
    <property type="term" value="C:prospore membrane"/>
    <property type="evidence" value="ECO:0007669"/>
    <property type="project" value="TreeGrafter"/>
</dbReference>